<evidence type="ECO:0000313" key="2">
    <source>
        <dbReference type="EMBL" id="SHF42134.1"/>
    </source>
</evidence>
<evidence type="ECO:0000256" key="1">
    <source>
        <dbReference type="SAM" id="SignalP"/>
    </source>
</evidence>
<keyword evidence="3" id="KW-1185">Reference proteome</keyword>
<organism evidence="2 3">
    <name type="scientific">Bacteroides luti</name>
    <dbReference type="NCBI Taxonomy" id="1297750"/>
    <lineage>
        <taxon>Bacteria</taxon>
        <taxon>Pseudomonadati</taxon>
        <taxon>Bacteroidota</taxon>
        <taxon>Bacteroidia</taxon>
        <taxon>Bacteroidales</taxon>
        <taxon>Bacteroidaceae</taxon>
        <taxon>Bacteroides</taxon>
    </lineage>
</organism>
<dbReference type="AlphaFoldDB" id="A0A1M5BHR6"/>
<reference evidence="2 3" key="1">
    <citation type="submission" date="2016-11" db="EMBL/GenBank/DDBJ databases">
        <authorList>
            <person name="Jaros S."/>
            <person name="Januszkiewicz K."/>
            <person name="Wedrychowicz H."/>
        </authorList>
    </citation>
    <scope>NUCLEOTIDE SEQUENCE [LARGE SCALE GENOMIC DNA]</scope>
    <source>
        <strain evidence="2 3">DSM 26991</strain>
    </source>
</reference>
<proteinExistence type="predicted"/>
<feature type="chain" id="PRO_5013336353" evidence="1">
    <location>
        <begin position="25"/>
        <end position="214"/>
    </location>
</feature>
<feature type="signal peptide" evidence="1">
    <location>
        <begin position="1"/>
        <end position="24"/>
    </location>
</feature>
<gene>
    <name evidence="2" type="ORF">SAMN05444405_108121</name>
</gene>
<sequence>MNKRKRYSILFVSILFGLTLAAQAPQQYGIKCGTLYYTVQSAINIPGMPSLKVTVTGKSCFDEYGLKEATQYTETADPGEATLRHTKHYFSLRLPDYYCLINADTNEKVDEDNLSNTTKEILAQHTITNYDNLSDIEAEIYSSQFIGTIVYLAKNCKKYKITEKIPLYNSEDIVVVWNNIVLHRISKTSALQYEYKVTKIDENIPEANAFKIPE</sequence>
<name>A0A1M5BHR6_9BACE</name>
<dbReference type="Proteomes" id="UP000184509">
    <property type="component" value="Unassembled WGS sequence"/>
</dbReference>
<dbReference type="EMBL" id="FQTV01000008">
    <property type="protein sequence ID" value="SHF42134.1"/>
    <property type="molecule type" value="Genomic_DNA"/>
</dbReference>
<evidence type="ECO:0000313" key="3">
    <source>
        <dbReference type="Proteomes" id="UP000184509"/>
    </source>
</evidence>
<protein>
    <submittedName>
        <fullName evidence="2">Uncharacterized protein</fullName>
    </submittedName>
</protein>
<accession>A0A1M5BHR6</accession>
<dbReference type="RefSeq" id="WP_139261362.1">
    <property type="nucleotide sequence ID" value="NZ_FQTV01000008.1"/>
</dbReference>
<dbReference type="STRING" id="1297750.SAMN05444405_108121"/>
<keyword evidence="1" id="KW-0732">Signal</keyword>